<protein>
    <recommendedName>
        <fullName evidence="8">Homeobox domain-containing protein</fullName>
    </recommendedName>
</protein>
<keyword evidence="3 5" id="KW-0371">Homeobox</keyword>
<evidence type="ECO:0000256" key="5">
    <source>
        <dbReference type="PROSITE-ProRule" id="PRU00108"/>
    </source>
</evidence>
<evidence type="ECO:0000256" key="4">
    <source>
        <dbReference type="ARBA" id="ARBA00023242"/>
    </source>
</evidence>
<feature type="DNA-binding region" description="Homeobox" evidence="5">
    <location>
        <begin position="103"/>
        <end position="163"/>
    </location>
</feature>
<dbReference type="InterPro" id="IPR051000">
    <property type="entry name" value="Homeobox_DNA-bind_prot"/>
</dbReference>
<evidence type="ECO:0000256" key="3">
    <source>
        <dbReference type="ARBA" id="ARBA00023155"/>
    </source>
</evidence>
<dbReference type="GO" id="GO:0000978">
    <property type="term" value="F:RNA polymerase II cis-regulatory region sequence-specific DNA binding"/>
    <property type="evidence" value="ECO:0007669"/>
    <property type="project" value="TreeGrafter"/>
</dbReference>
<dbReference type="InterPro" id="IPR001356">
    <property type="entry name" value="HD"/>
</dbReference>
<dbReference type="Gene3D" id="1.10.10.60">
    <property type="entry name" value="Homeodomain-like"/>
    <property type="match status" value="1"/>
</dbReference>
<feature type="region of interest" description="Disordered" evidence="7">
    <location>
        <begin position="194"/>
        <end position="216"/>
    </location>
</feature>
<feature type="compositionally biased region" description="Polar residues" evidence="7">
    <location>
        <begin position="194"/>
        <end position="207"/>
    </location>
</feature>
<proteinExistence type="predicted"/>
<dbReference type="PROSITE" id="PS50071">
    <property type="entry name" value="HOMEOBOX_2"/>
    <property type="match status" value="1"/>
</dbReference>
<evidence type="ECO:0000256" key="1">
    <source>
        <dbReference type="ARBA" id="ARBA00004123"/>
    </source>
</evidence>
<dbReference type="SMART" id="SM00389">
    <property type="entry name" value="HOX"/>
    <property type="match status" value="1"/>
</dbReference>
<evidence type="ECO:0000259" key="8">
    <source>
        <dbReference type="PROSITE" id="PS50071"/>
    </source>
</evidence>
<comment type="subcellular location">
    <subcellularLocation>
        <location evidence="1 5 6">Nucleus</location>
    </subcellularLocation>
</comment>
<feature type="region of interest" description="Disordered" evidence="7">
    <location>
        <begin position="281"/>
        <end position="302"/>
    </location>
</feature>
<organism evidence="9 10">
    <name type="scientific">Emydomyces testavorans</name>
    <dbReference type="NCBI Taxonomy" id="2070801"/>
    <lineage>
        <taxon>Eukaryota</taxon>
        <taxon>Fungi</taxon>
        <taxon>Dikarya</taxon>
        <taxon>Ascomycota</taxon>
        <taxon>Pezizomycotina</taxon>
        <taxon>Eurotiomycetes</taxon>
        <taxon>Eurotiomycetidae</taxon>
        <taxon>Onygenales</taxon>
        <taxon>Nannizziopsiaceae</taxon>
        <taxon>Emydomyces</taxon>
    </lineage>
</organism>
<dbReference type="GO" id="GO:0006357">
    <property type="term" value="P:regulation of transcription by RNA polymerase II"/>
    <property type="evidence" value="ECO:0007669"/>
    <property type="project" value="TreeGrafter"/>
</dbReference>
<keyword evidence="2 5" id="KW-0238">DNA-binding</keyword>
<dbReference type="EMBL" id="CP120629">
    <property type="protein sequence ID" value="WEW59374.1"/>
    <property type="molecule type" value="Genomic_DNA"/>
</dbReference>
<dbReference type="GO" id="GO:0030154">
    <property type="term" value="P:cell differentiation"/>
    <property type="evidence" value="ECO:0007669"/>
    <property type="project" value="TreeGrafter"/>
</dbReference>
<dbReference type="AlphaFoldDB" id="A0AAF0DJC7"/>
<dbReference type="Pfam" id="PF00046">
    <property type="entry name" value="Homeodomain"/>
    <property type="match status" value="1"/>
</dbReference>
<dbReference type="PANTHER" id="PTHR24324">
    <property type="entry name" value="HOMEOBOX PROTEIN HHEX"/>
    <property type="match status" value="1"/>
</dbReference>
<evidence type="ECO:0000256" key="7">
    <source>
        <dbReference type="SAM" id="MobiDB-lite"/>
    </source>
</evidence>
<dbReference type="GO" id="GO:0005634">
    <property type="term" value="C:nucleus"/>
    <property type="evidence" value="ECO:0007669"/>
    <property type="project" value="UniProtKB-SubCell"/>
</dbReference>
<keyword evidence="4 5" id="KW-0539">Nucleus</keyword>
<dbReference type="SUPFAM" id="SSF46689">
    <property type="entry name" value="Homeodomain-like"/>
    <property type="match status" value="1"/>
</dbReference>
<feature type="region of interest" description="Disordered" evidence="7">
    <location>
        <begin position="83"/>
        <end position="103"/>
    </location>
</feature>
<name>A0AAF0DJC7_9EURO</name>
<evidence type="ECO:0000256" key="6">
    <source>
        <dbReference type="RuleBase" id="RU000682"/>
    </source>
</evidence>
<gene>
    <name evidence="9" type="ORF">PRK78_004845</name>
</gene>
<dbReference type="PANTHER" id="PTHR24324:SF5">
    <property type="entry name" value="HEMATOPOIETICALLY-EXPRESSED HOMEOBOX PROTEIN HHEX"/>
    <property type="match status" value="1"/>
</dbReference>
<evidence type="ECO:0000313" key="10">
    <source>
        <dbReference type="Proteomes" id="UP001219355"/>
    </source>
</evidence>
<keyword evidence="10" id="KW-1185">Reference proteome</keyword>
<sequence length="444" mass="48251">MGIYDAHGAGLSITSARPANGTSSFLSLHSESSINHASRSYSEDIQDCPAYAWASTIAGTDCIGPIETFNETQDTEYSYDKLQQNEDGSPIASSTTLEKPSRGKMKRFRLTHNQTRYLMSEFIRQAHPDAAHRERLSREIPGLSPRQVQVWFQNRRAKLKRLSTDDRERILKSRAVPDGFDMVKALHWPYANNPDVSNTAASANGDNTSERKESLIPVESIKPIKEKHDATRVSNPSRYGYHISTSLSALEPSVECDSISSVSALSERQLPFPSWTYPQIPTPPLESTSMSESGSTGESNSPLNHHWCSVSSGDSTTPISPCVLTSPGLNCGVNTPVTPVMCYGDKPFATPLPDRDFLDNLGSPQDDQNSAGDAIPTTPLSISFGDQLLQPSVCLGLGSFGISSQQTAPAVGFTGPAFGFEPKSSLAGLSYPIEMGRNMWDIGR</sequence>
<feature type="compositionally biased region" description="Low complexity" evidence="7">
    <location>
        <begin position="286"/>
        <end position="301"/>
    </location>
</feature>
<dbReference type="Proteomes" id="UP001219355">
    <property type="component" value="Chromosome 3"/>
</dbReference>
<accession>A0AAF0DJC7</accession>
<dbReference type="InterPro" id="IPR009057">
    <property type="entry name" value="Homeodomain-like_sf"/>
</dbReference>
<reference evidence="9" key="1">
    <citation type="submission" date="2023-03" db="EMBL/GenBank/DDBJ databases">
        <title>Emydomyces testavorans Genome Sequence.</title>
        <authorList>
            <person name="Hoyer L."/>
        </authorList>
    </citation>
    <scope>NUCLEOTIDE SEQUENCE</scope>
    <source>
        <strain evidence="9">16-2883</strain>
    </source>
</reference>
<feature type="domain" description="Homeobox" evidence="8">
    <location>
        <begin position="101"/>
        <end position="162"/>
    </location>
</feature>
<feature type="compositionally biased region" description="Polar residues" evidence="7">
    <location>
        <begin position="83"/>
        <end position="98"/>
    </location>
</feature>
<evidence type="ECO:0000313" key="9">
    <source>
        <dbReference type="EMBL" id="WEW59374.1"/>
    </source>
</evidence>
<evidence type="ECO:0000256" key="2">
    <source>
        <dbReference type="ARBA" id="ARBA00023125"/>
    </source>
</evidence>
<dbReference type="CDD" id="cd00086">
    <property type="entry name" value="homeodomain"/>
    <property type="match status" value="1"/>
</dbReference>